<protein>
    <recommendedName>
        <fullName evidence="3">SCP domain-containing protein</fullName>
    </recommendedName>
</protein>
<dbReference type="InterPro" id="IPR013207">
    <property type="entry name" value="LGFP"/>
</dbReference>
<feature type="domain" description="SCP" evidence="3">
    <location>
        <begin position="95"/>
        <end position="217"/>
    </location>
</feature>
<sequence length="417" mass="43859">MNLARTVLTVTTAAALLLGGLPAALAAPHPPAVPPEPAHAAGAPAVQLEGGSATEPAPAVPPAPVDPSAGGGLAGAASAGVHPTTVEHVTEAFKIVNDHRRQANRAPLVYNTALSRNAQQWAETMAGARKESRNPDPWAGAPAGGVRMDQYYGKGVFTGAFAGTDAVEALTHYLLDFFPRNGTDQFARDLTHLGIGVSHVATSGSDGPGWETYLTVYYYAYPAGQAVPGTFATPAQGFVPPVTAPAYAVRGAIATKYQRLGGSAVLGEPTMNERGGLVDGGVYQQFRRSGRTTTIYWAPGYGAMAVKNYGSIGQKWIGAGREHNYGLPSTDERPVSGGAYQVFRRDGRSTQVMWSAGTGSRAIKLYGAIGRAWKAAGSERGYGFPVTDEYRYGAEVRQRFSKGYTVHYAAGRTWATR</sequence>
<gene>
    <name evidence="4" type="ORF">KTU01_05650</name>
</gene>
<evidence type="ECO:0000259" key="3">
    <source>
        <dbReference type="Pfam" id="PF00188"/>
    </source>
</evidence>
<dbReference type="STRING" id="388357.GCA_001580365_01686"/>
<dbReference type="SUPFAM" id="SSF55797">
    <property type="entry name" value="PR-1-like"/>
    <property type="match status" value="1"/>
</dbReference>
<organism evidence="4 5">
    <name type="scientific">Kocuria turfanensis</name>
    <dbReference type="NCBI Taxonomy" id="388357"/>
    <lineage>
        <taxon>Bacteria</taxon>
        <taxon>Bacillati</taxon>
        <taxon>Actinomycetota</taxon>
        <taxon>Actinomycetes</taxon>
        <taxon>Micrococcales</taxon>
        <taxon>Micrococcaceae</taxon>
        <taxon>Kocuria</taxon>
    </lineage>
</organism>
<feature type="chain" id="PRO_5021981813" description="SCP domain-containing protein" evidence="2">
    <location>
        <begin position="27"/>
        <end position="417"/>
    </location>
</feature>
<dbReference type="Pfam" id="PF00188">
    <property type="entry name" value="CAP"/>
    <property type="match status" value="1"/>
</dbReference>
<dbReference type="Gene3D" id="3.40.33.10">
    <property type="entry name" value="CAP"/>
    <property type="match status" value="1"/>
</dbReference>
<evidence type="ECO:0000313" key="4">
    <source>
        <dbReference type="EMBL" id="GEO94442.1"/>
    </source>
</evidence>
<feature type="region of interest" description="Disordered" evidence="1">
    <location>
        <begin position="29"/>
        <end position="81"/>
    </location>
</feature>
<proteinExistence type="predicted"/>
<feature type="signal peptide" evidence="2">
    <location>
        <begin position="1"/>
        <end position="26"/>
    </location>
</feature>
<evidence type="ECO:0000256" key="1">
    <source>
        <dbReference type="SAM" id="MobiDB-lite"/>
    </source>
</evidence>
<comment type="caution">
    <text evidence="4">The sequence shown here is derived from an EMBL/GenBank/DDBJ whole genome shotgun (WGS) entry which is preliminary data.</text>
</comment>
<dbReference type="Pfam" id="PF08310">
    <property type="entry name" value="LGFP"/>
    <property type="match status" value="2"/>
</dbReference>
<dbReference type="InterPro" id="IPR014044">
    <property type="entry name" value="CAP_dom"/>
</dbReference>
<feature type="region of interest" description="Disordered" evidence="1">
    <location>
        <begin position="122"/>
        <end position="141"/>
    </location>
</feature>
<dbReference type="EMBL" id="BJZS01000016">
    <property type="protein sequence ID" value="GEO94442.1"/>
    <property type="molecule type" value="Genomic_DNA"/>
</dbReference>
<dbReference type="InterPro" id="IPR035940">
    <property type="entry name" value="CAP_sf"/>
</dbReference>
<accession>A0A512I9R1</accession>
<dbReference type="AlphaFoldDB" id="A0A512I9R1"/>
<evidence type="ECO:0000313" key="5">
    <source>
        <dbReference type="Proteomes" id="UP000321103"/>
    </source>
</evidence>
<name>A0A512I9R1_9MICC</name>
<dbReference type="RefSeq" id="WP_062735381.1">
    <property type="nucleotide sequence ID" value="NZ_BJZS01000016.1"/>
</dbReference>
<keyword evidence="5" id="KW-1185">Reference proteome</keyword>
<evidence type="ECO:0000256" key="2">
    <source>
        <dbReference type="SAM" id="SignalP"/>
    </source>
</evidence>
<reference evidence="4 5" key="1">
    <citation type="submission" date="2019-07" db="EMBL/GenBank/DDBJ databases">
        <title>Whole genome shotgun sequence of Kocuria turfanensis NBRC 107627.</title>
        <authorList>
            <person name="Hosoyama A."/>
            <person name="Uohara A."/>
            <person name="Ohji S."/>
            <person name="Ichikawa N."/>
        </authorList>
    </citation>
    <scope>NUCLEOTIDE SEQUENCE [LARGE SCALE GENOMIC DNA]</scope>
    <source>
        <strain evidence="4 5">NBRC 107627</strain>
    </source>
</reference>
<dbReference type="Proteomes" id="UP000321103">
    <property type="component" value="Unassembled WGS sequence"/>
</dbReference>
<keyword evidence="2" id="KW-0732">Signal</keyword>